<reference evidence="1 2" key="1">
    <citation type="submission" date="2018-05" db="EMBL/GenBank/DDBJ databases">
        <title>Rhodohalobacter halophilus gen. nov., sp. nov., a moderately halophilic member of the family Balneolaceae.</title>
        <authorList>
            <person name="Liu Z.-W."/>
        </authorList>
    </citation>
    <scope>NUCLEOTIDE SEQUENCE [LARGE SCALE GENOMIC DNA]</scope>
    <source>
        <strain evidence="1 2">8A47</strain>
    </source>
</reference>
<sequence length="93" mass="10764">MKSSLFIKVTHNDKFIPEKLRLRQISGRFQDHSKSVRISADSAANQPGRPATKHRLSKQFFRNYNNTESSDFDEIRSVLNEVRNYLHSSISAL</sequence>
<dbReference type="EMBL" id="QGGB01000006">
    <property type="protein sequence ID" value="PWN06525.1"/>
    <property type="molecule type" value="Genomic_DNA"/>
</dbReference>
<gene>
    <name evidence="1" type="ORF">DDZ15_08365</name>
</gene>
<evidence type="ECO:0000313" key="1">
    <source>
        <dbReference type="EMBL" id="PWN06525.1"/>
    </source>
</evidence>
<evidence type="ECO:0000313" key="2">
    <source>
        <dbReference type="Proteomes" id="UP000245533"/>
    </source>
</evidence>
<accession>A0A316TU34</accession>
<organism evidence="1 2">
    <name type="scientific">Rhodohalobacter mucosus</name>
    <dbReference type="NCBI Taxonomy" id="2079485"/>
    <lineage>
        <taxon>Bacteria</taxon>
        <taxon>Pseudomonadati</taxon>
        <taxon>Balneolota</taxon>
        <taxon>Balneolia</taxon>
        <taxon>Balneolales</taxon>
        <taxon>Balneolaceae</taxon>
        <taxon>Rhodohalobacter</taxon>
    </lineage>
</organism>
<protein>
    <submittedName>
        <fullName evidence="1">Uncharacterized protein</fullName>
    </submittedName>
</protein>
<dbReference type="AlphaFoldDB" id="A0A316TU34"/>
<dbReference type="Proteomes" id="UP000245533">
    <property type="component" value="Unassembled WGS sequence"/>
</dbReference>
<keyword evidence="2" id="KW-1185">Reference proteome</keyword>
<proteinExistence type="predicted"/>
<comment type="caution">
    <text evidence="1">The sequence shown here is derived from an EMBL/GenBank/DDBJ whole genome shotgun (WGS) entry which is preliminary data.</text>
</comment>
<name>A0A316TU34_9BACT</name>